<gene>
    <name evidence="4" type="ORF">MTX78_17115</name>
</gene>
<evidence type="ECO:0000256" key="2">
    <source>
        <dbReference type="SAM" id="SignalP"/>
    </source>
</evidence>
<keyword evidence="1" id="KW-0472">Membrane</keyword>
<dbReference type="InterPro" id="IPR025403">
    <property type="entry name" value="TgpA-like_C"/>
</dbReference>
<evidence type="ECO:0000313" key="5">
    <source>
        <dbReference type="Proteomes" id="UP000831113"/>
    </source>
</evidence>
<evidence type="ECO:0000259" key="3">
    <source>
        <dbReference type="Pfam" id="PF13559"/>
    </source>
</evidence>
<dbReference type="EMBL" id="CP094669">
    <property type="protein sequence ID" value="UOG73831.1"/>
    <property type="molecule type" value="Genomic_DNA"/>
</dbReference>
<keyword evidence="1" id="KW-0812">Transmembrane</keyword>
<evidence type="ECO:0000256" key="1">
    <source>
        <dbReference type="SAM" id="Phobius"/>
    </source>
</evidence>
<reference evidence="4 5" key="1">
    <citation type="submission" date="2022-03" db="EMBL/GenBank/DDBJ databases">
        <title>Hymenobactersp. isolated from the air.</title>
        <authorList>
            <person name="Won M."/>
            <person name="Kwon S.-W."/>
        </authorList>
    </citation>
    <scope>NUCLEOTIDE SEQUENCE [LARGE SCALE GENOMIC DNA]</scope>
    <source>
        <strain evidence="4 5">KACC 21982</strain>
    </source>
</reference>
<keyword evidence="5" id="KW-1185">Reference proteome</keyword>
<protein>
    <submittedName>
        <fullName evidence="4">DUF4129 domain-containing protein</fullName>
    </submittedName>
</protein>
<dbReference type="RefSeq" id="WP_243796847.1">
    <property type="nucleotide sequence ID" value="NZ_CP094669.1"/>
</dbReference>
<organism evidence="4 5">
    <name type="scientific">Hymenobacter tibetensis</name>
    <dbReference type="NCBI Taxonomy" id="497967"/>
    <lineage>
        <taxon>Bacteria</taxon>
        <taxon>Pseudomonadati</taxon>
        <taxon>Bacteroidota</taxon>
        <taxon>Cytophagia</taxon>
        <taxon>Cytophagales</taxon>
        <taxon>Hymenobacteraceae</taxon>
        <taxon>Hymenobacter</taxon>
    </lineage>
</organism>
<keyword evidence="1" id="KW-1133">Transmembrane helix</keyword>
<proteinExistence type="predicted"/>
<accession>A0ABY4CUP8</accession>
<feature type="transmembrane region" description="Helical" evidence="1">
    <location>
        <begin position="103"/>
        <end position="121"/>
    </location>
</feature>
<keyword evidence="2" id="KW-0732">Signal</keyword>
<name>A0ABY4CUP8_9BACT</name>
<feature type="domain" description="Protein-glutamine gamma-glutamyltransferase-like C-terminal" evidence="3">
    <location>
        <begin position="173"/>
        <end position="238"/>
    </location>
</feature>
<dbReference type="Pfam" id="PF13559">
    <property type="entry name" value="DUF4129"/>
    <property type="match status" value="1"/>
</dbReference>
<sequence>MLHFFVRRLLPFAFGVLLAAQPMQAQPARNAAAQPRALPSDQATTIQFRPPAPERLRAFREQREFRYVTVKSEMSAWDLLWQRFWRWVAELLETQSGQFLWKYGIYAALLAAFVFVVLKLMQVDITRAFGRAPARAPLSYDAQSEDIHALDFDTLLRDAETTGNYRLAVRLGYLEVLKQLTDRGLIRWQPDKTNHDYLFELPPGALPEAFRELTRQFDYVWYGEHDDLTPDHYAQARTTRLAFQQLLVASRRAA</sequence>
<dbReference type="Proteomes" id="UP000831113">
    <property type="component" value="Chromosome"/>
</dbReference>
<feature type="signal peptide" evidence="2">
    <location>
        <begin position="1"/>
        <end position="25"/>
    </location>
</feature>
<evidence type="ECO:0000313" key="4">
    <source>
        <dbReference type="EMBL" id="UOG73831.1"/>
    </source>
</evidence>
<feature type="chain" id="PRO_5047429345" evidence="2">
    <location>
        <begin position="26"/>
        <end position="254"/>
    </location>
</feature>